<gene>
    <name evidence="2" type="ORF">COX00_02545</name>
</gene>
<evidence type="ECO:0000256" key="1">
    <source>
        <dbReference type="SAM" id="MobiDB-lite"/>
    </source>
</evidence>
<evidence type="ECO:0000313" key="2">
    <source>
        <dbReference type="EMBL" id="PIP60583.1"/>
    </source>
</evidence>
<accession>A0A2H0BSD8</accession>
<protein>
    <submittedName>
        <fullName evidence="2">Uncharacterized protein</fullName>
    </submittedName>
</protein>
<dbReference type="AlphaFoldDB" id="A0A2H0BSD8"/>
<feature type="region of interest" description="Disordered" evidence="1">
    <location>
        <begin position="359"/>
        <end position="386"/>
    </location>
</feature>
<evidence type="ECO:0000313" key="3">
    <source>
        <dbReference type="Proteomes" id="UP000231581"/>
    </source>
</evidence>
<dbReference type="Proteomes" id="UP000231581">
    <property type="component" value="Unassembled WGS sequence"/>
</dbReference>
<proteinExistence type="predicted"/>
<reference evidence="2 3" key="1">
    <citation type="submission" date="2017-09" db="EMBL/GenBank/DDBJ databases">
        <title>Depth-based differentiation of microbial function through sediment-hosted aquifers and enrichment of novel symbionts in the deep terrestrial subsurface.</title>
        <authorList>
            <person name="Probst A.J."/>
            <person name="Ladd B."/>
            <person name="Jarett J.K."/>
            <person name="Geller-Mcgrath D.E."/>
            <person name="Sieber C.M."/>
            <person name="Emerson J.B."/>
            <person name="Anantharaman K."/>
            <person name="Thomas B.C."/>
            <person name="Malmstrom R."/>
            <person name="Stieglmeier M."/>
            <person name="Klingl A."/>
            <person name="Woyke T."/>
            <person name="Ryan C.M."/>
            <person name="Banfield J.F."/>
        </authorList>
    </citation>
    <scope>NUCLEOTIDE SEQUENCE [LARGE SCALE GENOMIC DNA]</scope>
    <source>
        <strain evidence="2">CG22_combo_CG10-13_8_21_14_all_47_17</strain>
    </source>
</reference>
<feature type="compositionally biased region" description="Basic and acidic residues" evidence="1">
    <location>
        <begin position="359"/>
        <end position="378"/>
    </location>
</feature>
<name>A0A2H0BSD8_9BACT</name>
<dbReference type="EMBL" id="PCSZ01000050">
    <property type="protein sequence ID" value="PIP60583.1"/>
    <property type="molecule type" value="Genomic_DNA"/>
</dbReference>
<organism evidence="2 3">
    <name type="scientific">Candidatus Uhrbacteria bacterium CG22_combo_CG10-13_8_21_14_all_47_17</name>
    <dbReference type="NCBI Taxonomy" id="1975041"/>
    <lineage>
        <taxon>Bacteria</taxon>
        <taxon>Candidatus Uhriibacteriota</taxon>
    </lineage>
</organism>
<sequence length="528" mass="59427">MTREKWLEFFNQLPPAAQDYLLDPSSGVNEDTAETNLAYDNDAWERVMDIVWELLAQKQDIQTFEEELKKVAGDRKPEEVERELLLYIVLPLADLIPWDVEVRLQELGTSLSLIQSIHRVSLRPVSYGAAVRRIASEAKISILSEETIRKLREILVSYIKGVRTDAQVLEILQRSQEGGGLGLENSQAERYLQTMTDFLVSTQVMSEEDYARWYQEYLLDAESASQAGAEETAVKKTGEQSGGADFDVAGMRVRRSNNTALEEAIDAAITRIGELKGDGYLLKRLHNLISTRLRDVRNSAQTKEALLRDEKVGGLGLLTEEAERISGIIEEAYKTHHVAIEDFQRQRIQQTVDEQKQKIATRKQRDSEEHAEWYREKVQTGSSDDLSAQLRSMMASAKSAGGVTSAPSTSMQDVRSPLRLTGLSEELGTMTIEAFRRQSKDPNQAANTILQKLDLLKKESFEGWTEGIQAWRRSPLQQQYLNLVTESFKQGLPVAELVEKKRAQDPSTALPTSEELGAIVALNSKLQL</sequence>
<comment type="caution">
    <text evidence="2">The sequence shown here is derived from an EMBL/GenBank/DDBJ whole genome shotgun (WGS) entry which is preliminary data.</text>
</comment>